<comment type="caution">
    <text evidence="2">The sequence shown here is derived from an EMBL/GenBank/DDBJ whole genome shotgun (WGS) entry which is preliminary data.</text>
</comment>
<organism evidence="2 3">
    <name type="scientific">Paenibacillus vandeheii</name>
    <dbReference type="NCBI Taxonomy" id="3035917"/>
    <lineage>
        <taxon>Bacteria</taxon>
        <taxon>Bacillati</taxon>
        <taxon>Bacillota</taxon>
        <taxon>Bacilli</taxon>
        <taxon>Bacillales</taxon>
        <taxon>Paenibacillaceae</taxon>
        <taxon>Paenibacillus</taxon>
    </lineage>
</organism>
<dbReference type="InterPro" id="IPR052043">
    <property type="entry name" value="PolySaccharide_Degr_Enz"/>
</dbReference>
<name>A0ABT8JHA6_9BACL</name>
<dbReference type="InterPro" id="IPR010905">
    <property type="entry name" value="Glyco_hydro_88"/>
</dbReference>
<dbReference type="Gene3D" id="1.50.10.10">
    <property type="match status" value="1"/>
</dbReference>
<accession>A0ABT8JHA6</accession>
<protein>
    <submittedName>
        <fullName evidence="2">Glycoside hydrolase family 88 protein</fullName>
    </submittedName>
</protein>
<dbReference type="PANTHER" id="PTHR33886:SF8">
    <property type="entry name" value="UNSATURATED RHAMNOGALACTURONAN HYDROLASE (EUROFUNG)"/>
    <property type="match status" value="1"/>
</dbReference>
<dbReference type="GO" id="GO:0016787">
    <property type="term" value="F:hydrolase activity"/>
    <property type="evidence" value="ECO:0007669"/>
    <property type="project" value="UniProtKB-KW"/>
</dbReference>
<dbReference type="InterPro" id="IPR008928">
    <property type="entry name" value="6-hairpin_glycosidase_sf"/>
</dbReference>
<keyword evidence="1 2" id="KW-0378">Hydrolase</keyword>
<dbReference type="InterPro" id="IPR012341">
    <property type="entry name" value="6hp_glycosidase-like_sf"/>
</dbReference>
<evidence type="ECO:0000313" key="2">
    <source>
        <dbReference type="EMBL" id="MDN4604495.1"/>
    </source>
</evidence>
<dbReference type="SUPFAM" id="SSF48208">
    <property type="entry name" value="Six-hairpin glycosidases"/>
    <property type="match status" value="1"/>
</dbReference>
<reference evidence="2" key="1">
    <citation type="submission" date="2023-03" db="EMBL/GenBank/DDBJ databases">
        <title>MT1 and MT2 Draft Genomes of Novel Species.</title>
        <authorList>
            <person name="Venkateswaran K."/>
        </authorList>
    </citation>
    <scope>NUCLEOTIDE SEQUENCE</scope>
    <source>
        <strain evidence="2">F6_3S_P_1C</strain>
    </source>
</reference>
<gene>
    <name evidence="2" type="ORF">P5G61_24935</name>
</gene>
<dbReference type="EMBL" id="JAROCD010000014">
    <property type="protein sequence ID" value="MDN4604495.1"/>
    <property type="molecule type" value="Genomic_DNA"/>
</dbReference>
<dbReference type="PANTHER" id="PTHR33886">
    <property type="entry name" value="UNSATURATED RHAMNOGALACTURONAN HYDROLASE (EUROFUNG)"/>
    <property type="match status" value="1"/>
</dbReference>
<keyword evidence="3" id="KW-1185">Reference proteome</keyword>
<dbReference type="Proteomes" id="UP001174205">
    <property type="component" value="Unassembled WGS sequence"/>
</dbReference>
<dbReference type="Pfam" id="PF07470">
    <property type="entry name" value="Glyco_hydro_88"/>
    <property type="match status" value="1"/>
</dbReference>
<dbReference type="RefSeq" id="WP_301248913.1">
    <property type="nucleotide sequence ID" value="NZ_JAROCD010000014.1"/>
</dbReference>
<evidence type="ECO:0000313" key="3">
    <source>
        <dbReference type="Proteomes" id="UP001174205"/>
    </source>
</evidence>
<evidence type="ECO:0000256" key="1">
    <source>
        <dbReference type="ARBA" id="ARBA00022801"/>
    </source>
</evidence>
<sequence length="734" mass="83044">MLTTVAQRYIGDHPKHSFLFRAYHRGGFRRLGDYRYDLNLDAKWKEARVGQYVYVWGKLWSHQEATLNTGLNCYSPVTIYVNGEEIFRSELLQELFPERRTQIPISVKYGWNDVLLCFVKTEVGFGGIYGTASFKNFPLHFLTPGVDRQGQEGWLYSEPVDEPPSALPRDDMTEAETGLSWYPRRDWTEEEQEAGCFNRILTVATDSIDQSDSANPSDTEQSLVAYAWSKLDVIQPGSLPVILQGTHDGALTLYVDGREVYTAGATGTFHVELPCRYGACDLVAKGETKARNGSWGFTLNTGETSDSKGWRLRPPHPVAGCPDAWLYTGVFAPGSEPSPKDIVVTDTVFDDGARGVYWHVDLPETSVRPYLENTHYGKWNYPLGVTLLGLLQIGQELGRDDYVQYVRDHIGLSTSFDRYGLWDREGYGAAGINNQLSAIDSLDDCGSFGSTLLAAMELGDIRGGRDTADRIAGYITDEQERLDDGAFYRVRGSGEMRQETMWCDDLYMSTPFLMRYGQLTGDTSYWDDAINQFLMFRKYLYIPEQQIMSHVYDFVRGRATGIPWGRGNGWVLFSLTELLSILPSDHVKRPELLSFYRDLCQGYLTLQGENGLWHQVLNRTDSYEETSCTSMFIYAYARGIREGWLEQPAAYLDAVRKGWEGMTRLSIDYKGNVYGVCRGSGYSFTALYYRDDLGWILNDTHGIGIVLLAGIETYKMNQQLSRILFDSSVTAAQR</sequence>
<proteinExistence type="predicted"/>